<feature type="compositionally biased region" description="Polar residues" evidence="1">
    <location>
        <begin position="30"/>
        <end position="39"/>
    </location>
</feature>
<feature type="compositionally biased region" description="Polar residues" evidence="1">
    <location>
        <begin position="93"/>
        <end position="130"/>
    </location>
</feature>
<accession>A0A1L9RQM3</accession>
<proteinExistence type="predicted"/>
<dbReference type="OrthoDB" id="5598028at2759"/>
<dbReference type="InterPro" id="IPR058934">
    <property type="entry name" value="YMC020W-like"/>
</dbReference>
<evidence type="ECO:0000313" key="4">
    <source>
        <dbReference type="Proteomes" id="UP000184383"/>
    </source>
</evidence>
<name>A0A1L9RQM3_ASPWE</name>
<feature type="region of interest" description="Disordered" evidence="1">
    <location>
        <begin position="1"/>
        <end position="59"/>
    </location>
</feature>
<dbReference type="VEuPathDB" id="FungiDB:ASPWEDRAFT_445637"/>
<evidence type="ECO:0000259" key="2">
    <source>
        <dbReference type="Pfam" id="PF26147"/>
    </source>
</evidence>
<feature type="compositionally biased region" description="Low complexity" evidence="1">
    <location>
        <begin position="252"/>
        <end position="266"/>
    </location>
</feature>
<feature type="region of interest" description="Disordered" evidence="1">
    <location>
        <begin position="205"/>
        <end position="394"/>
    </location>
</feature>
<feature type="compositionally biased region" description="Polar residues" evidence="1">
    <location>
        <begin position="206"/>
        <end position="216"/>
    </location>
</feature>
<organism evidence="3 4">
    <name type="scientific">Aspergillus wentii DTO 134E9</name>
    <dbReference type="NCBI Taxonomy" id="1073089"/>
    <lineage>
        <taxon>Eukaryota</taxon>
        <taxon>Fungi</taxon>
        <taxon>Dikarya</taxon>
        <taxon>Ascomycota</taxon>
        <taxon>Pezizomycotina</taxon>
        <taxon>Eurotiomycetes</taxon>
        <taxon>Eurotiomycetidae</taxon>
        <taxon>Eurotiales</taxon>
        <taxon>Aspergillaceae</taxon>
        <taxon>Aspergillus</taxon>
        <taxon>Aspergillus subgen. Cremei</taxon>
    </lineage>
</organism>
<reference evidence="4" key="1">
    <citation type="journal article" date="2017" name="Genome Biol.">
        <title>Comparative genomics reveals high biological diversity and specific adaptations in the industrially and medically important fungal genus Aspergillus.</title>
        <authorList>
            <person name="de Vries R.P."/>
            <person name="Riley R."/>
            <person name="Wiebenga A."/>
            <person name="Aguilar-Osorio G."/>
            <person name="Amillis S."/>
            <person name="Uchima C.A."/>
            <person name="Anderluh G."/>
            <person name="Asadollahi M."/>
            <person name="Askin M."/>
            <person name="Barry K."/>
            <person name="Battaglia E."/>
            <person name="Bayram O."/>
            <person name="Benocci T."/>
            <person name="Braus-Stromeyer S.A."/>
            <person name="Caldana C."/>
            <person name="Canovas D."/>
            <person name="Cerqueira G.C."/>
            <person name="Chen F."/>
            <person name="Chen W."/>
            <person name="Choi C."/>
            <person name="Clum A."/>
            <person name="Dos Santos R.A."/>
            <person name="Damasio A.R."/>
            <person name="Diallinas G."/>
            <person name="Emri T."/>
            <person name="Fekete E."/>
            <person name="Flipphi M."/>
            <person name="Freyberg S."/>
            <person name="Gallo A."/>
            <person name="Gournas C."/>
            <person name="Habgood R."/>
            <person name="Hainaut M."/>
            <person name="Harispe M.L."/>
            <person name="Henrissat B."/>
            <person name="Hilden K.S."/>
            <person name="Hope R."/>
            <person name="Hossain A."/>
            <person name="Karabika E."/>
            <person name="Karaffa L."/>
            <person name="Karanyi Z."/>
            <person name="Krasevec N."/>
            <person name="Kuo A."/>
            <person name="Kusch H."/>
            <person name="LaButti K."/>
            <person name="Lagendijk E.L."/>
            <person name="Lapidus A."/>
            <person name="Levasseur A."/>
            <person name="Lindquist E."/>
            <person name="Lipzen A."/>
            <person name="Logrieco A.F."/>
            <person name="MacCabe A."/>
            <person name="Maekelae M.R."/>
            <person name="Malavazi I."/>
            <person name="Melin P."/>
            <person name="Meyer V."/>
            <person name="Mielnichuk N."/>
            <person name="Miskei M."/>
            <person name="Molnar A.P."/>
            <person name="Mule G."/>
            <person name="Ngan C.Y."/>
            <person name="Orejas M."/>
            <person name="Orosz E."/>
            <person name="Ouedraogo J.P."/>
            <person name="Overkamp K.M."/>
            <person name="Park H.-S."/>
            <person name="Perrone G."/>
            <person name="Piumi F."/>
            <person name="Punt P.J."/>
            <person name="Ram A.F."/>
            <person name="Ramon A."/>
            <person name="Rauscher S."/>
            <person name="Record E."/>
            <person name="Riano-Pachon D.M."/>
            <person name="Robert V."/>
            <person name="Roehrig J."/>
            <person name="Ruller R."/>
            <person name="Salamov A."/>
            <person name="Salih N.S."/>
            <person name="Samson R.A."/>
            <person name="Sandor E."/>
            <person name="Sanguinetti M."/>
            <person name="Schuetze T."/>
            <person name="Sepcic K."/>
            <person name="Shelest E."/>
            <person name="Sherlock G."/>
            <person name="Sophianopoulou V."/>
            <person name="Squina F.M."/>
            <person name="Sun H."/>
            <person name="Susca A."/>
            <person name="Todd R.B."/>
            <person name="Tsang A."/>
            <person name="Unkles S.E."/>
            <person name="van de Wiele N."/>
            <person name="van Rossen-Uffink D."/>
            <person name="Oliveira J.V."/>
            <person name="Vesth T.C."/>
            <person name="Visser J."/>
            <person name="Yu J.-H."/>
            <person name="Zhou M."/>
            <person name="Andersen M.R."/>
            <person name="Archer D.B."/>
            <person name="Baker S.E."/>
            <person name="Benoit I."/>
            <person name="Brakhage A.A."/>
            <person name="Braus G.H."/>
            <person name="Fischer R."/>
            <person name="Frisvad J.C."/>
            <person name="Goldman G.H."/>
            <person name="Houbraken J."/>
            <person name="Oakley B."/>
            <person name="Pocsi I."/>
            <person name="Scazzocchio C."/>
            <person name="Seiboth B."/>
            <person name="vanKuyk P.A."/>
            <person name="Wortman J."/>
            <person name="Dyer P.S."/>
            <person name="Grigoriev I.V."/>
        </authorList>
    </citation>
    <scope>NUCLEOTIDE SEQUENCE [LARGE SCALE GENOMIC DNA]</scope>
    <source>
        <strain evidence="4">DTO 134E9</strain>
    </source>
</reference>
<feature type="compositionally biased region" description="Basic and acidic residues" evidence="1">
    <location>
        <begin position="144"/>
        <end position="166"/>
    </location>
</feature>
<dbReference type="InterPro" id="IPR058933">
    <property type="entry name" value="YMC020W-like_ab_hydrolase"/>
</dbReference>
<feature type="compositionally biased region" description="Polar residues" evidence="1">
    <location>
        <begin position="1"/>
        <end position="10"/>
    </location>
</feature>
<protein>
    <recommendedName>
        <fullName evidence="2">YMC020W-like alpha/beta hydrolase domain-containing protein</fullName>
    </recommendedName>
</protein>
<dbReference type="AlphaFoldDB" id="A0A1L9RQM3"/>
<dbReference type="GeneID" id="63752143"/>
<feature type="compositionally biased region" description="Basic and acidic residues" evidence="1">
    <location>
        <begin position="229"/>
        <end position="251"/>
    </location>
</feature>
<dbReference type="RefSeq" id="XP_040690931.1">
    <property type="nucleotide sequence ID" value="XM_040836295.1"/>
</dbReference>
<dbReference type="Pfam" id="PF26147">
    <property type="entry name" value="AB_HYDROLASE_YMC0-YMC35"/>
    <property type="match status" value="1"/>
</dbReference>
<feature type="compositionally biased region" description="Basic and acidic residues" evidence="1">
    <location>
        <begin position="323"/>
        <end position="332"/>
    </location>
</feature>
<feature type="compositionally biased region" description="Low complexity" evidence="1">
    <location>
        <begin position="72"/>
        <end position="87"/>
    </location>
</feature>
<dbReference type="EMBL" id="KV878211">
    <property type="protein sequence ID" value="OJJ37255.1"/>
    <property type="molecule type" value="Genomic_DNA"/>
</dbReference>
<keyword evidence="4" id="KW-1185">Reference proteome</keyword>
<dbReference type="PANTHER" id="PTHR47349:SF1">
    <property type="entry name" value="AER328WP"/>
    <property type="match status" value="1"/>
</dbReference>
<evidence type="ECO:0000256" key="1">
    <source>
        <dbReference type="SAM" id="MobiDB-lite"/>
    </source>
</evidence>
<feature type="compositionally biased region" description="Polar residues" evidence="1">
    <location>
        <begin position="272"/>
        <end position="287"/>
    </location>
</feature>
<feature type="region of interest" description="Disordered" evidence="1">
    <location>
        <begin position="72"/>
        <end position="193"/>
    </location>
</feature>
<feature type="domain" description="YMC020W-like alpha/beta hydrolase" evidence="2">
    <location>
        <begin position="454"/>
        <end position="805"/>
    </location>
</feature>
<evidence type="ECO:0000313" key="3">
    <source>
        <dbReference type="EMBL" id="OJJ37255.1"/>
    </source>
</evidence>
<dbReference type="PANTHER" id="PTHR47349">
    <property type="entry name" value="CHROMOSOME 8, WHOLE GENOME SHOTGUN SEQUENCE"/>
    <property type="match status" value="1"/>
</dbReference>
<sequence length="846" mass="91619">MAPTGSRKTINPSPPSSNGGSPASGRDRSTSTSRKQGSGANWYPGTWPAVSRASKAAPVTEVARESISVAKNVASNVTSSSTSLLDSSRQHRNPSLQLTRKQGASTRSLPANATTTCINIASDGSLSTPVADTPLESPGPTTQQKDKEEPHDKGIGFVDEGVKKDPNNTAETATSDVGVHTAKPDNTPALANQTGGWLSWLYGSYATENSTPNDSTPVKPPTDPCDEDQTPKADDTETDNKGPEEQDKAAEDTNTTGNTETTEITEVPAPPQSRSWLQMWYGSSSSSKGPEHPPKEIPKKEEPTDPPTADDTAIPSADTVPKSNEETERPAEAGDLPKAPAESAKSSTWSFWFRDTKGSSGGKTQDAESVEAPMAHDSLSKPPTSDLEPDSDQRVEITKKGSVKIKPSKGHVESAVAFGPAAPELEAHPPEAVPPKIPEAASKQLQKILPNQVLPRFEDTFALQETPSFLQTIGRFLHYSKEPSNKHVYMIKDPPHIRKALAIGVHGYFPAPLIRSVLGQPTGTSIRFSGMAADAIRKWTESRGYKCDIEKIALEGEGRISDRVDLLWKLLLNWMDDIRKADFIMVACHSQGVPVAIMLVAKLISFGCLSAARVGICAMAGVNQGPFTDYRSRWISGSAGELFEFALPYSQVSKDYEAALKSALNFGVRISYVGSIDDQLVSLESSLFSPISHPYIYRAVFVDGRVHAPSFLSHLVGFALKLRNLGISDHGLIRELSSPLAGSLYSGEGHSRLYDDEAVYSLAIEFALETSNVNSPTLDIKRPLPSSAANPYILPFAMRGLLEEEYVRNELYEETVELLRQFDNWKPASKVLKDVKFRLEGIRSKL</sequence>
<dbReference type="Proteomes" id="UP000184383">
    <property type="component" value="Unassembled WGS sequence"/>
</dbReference>
<feature type="compositionally biased region" description="Basic and acidic residues" evidence="1">
    <location>
        <begin position="289"/>
        <end position="303"/>
    </location>
</feature>
<gene>
    <name evidence="3" type="ORF">ASPWEDRAFT_445637</name>
</gene>